<keyword evidence="1" id="KW-0808">Transferase</keyword>
<dbReference type="Proteomes" id="UP000199647">
    <property type="component" value="Unassembled WGS sequence"/>
</dbReference>
<keyword evidence="2" id="KW-1185">Reference proteome</keyword>
<dbReference type="EMBL" id="FOFG01000003">
    <property type="protein sequence ID" value="SEQ26236.1"/>
    <property type="molecule type" value="Genomic_DNA"/>
</dbReference>
<protein>
    <submittedName>
        <fullName evidence="1">Glutaconate CoA-transferase subunit A</fullName>
    </submittedName>
</protein>
<dbReference type="Gene3D" id="3.40.1080.10">
    <property type="entry name" value="Glutaconate Coenzyme A-transferase"/>
    <property type="match status" value="1"/>
</dbReference>
<dbReference type="PANTHER" id="PTHR43293:SF3">
    <property type="entry name" value="CHOLESTEROL RING-CLEAVING HYDROLASE IPDB SUBUNIT"/>
    <property type="match status" value="1"/>
</dbReference>
<dbReference type="PANTHER" id="PTHR43293">
    <property type="entry name" value="ACETATE COA-TRANSFERASE YDIF"/>
    <property type="match status" value="1"/>
</dbReference>
<sequence length="299" mass="32546">MKKKLVSLDEALGPIQSGSTVAIGGSLLRRQPNAAIRALIRLGIKDLTVQTWASTTAVDMLAAAGAIRRYEGIYAGMFGFGLAPNFRRAVQNGEIEVRDFSETAMVARLRAAGQGLPSLPIKTLFGSDIALRNPEQFREYNCPISGEKLLAVQAAYADFTIIHGYVGDEFGNVQWPIVRDSDDVDMMMGAASKRLIVTVEKIVSHDEIKRRPALTYIPGHLVEAIVEVPYGAHPVSTDGFYDEDEAHLERYLQESKTPEGIRAYLDAFAREPASHEDYIAKVGGRAALAALNVKQGADA</sequence>
<evidence type="ECO:0000313" key="2">
    <source>
        <dbReference type="Proteomes" id="UP000199647"/>
    </source>
</evidence>
<reference evidence="1 2" key="1">
    <citation type="submission" date="2016-10" db="EMBL/GenBank/DDBJ databases">
        <authorList>
            <person name="de Groot N.N."/>
        </authorList>
    </citation>
    <scope>NUCLEOTIDE SEQUENCE [LARGE SCALE GENOMIC DNA]</scope>
    <source>
        <strain evidence="1 2">A52C2</strain>
    </source>
</reference>
<dbReference type="Pfam" id="PF01144">
    <property type="entry name" value="CoA_trans"/>
    <property type="match status" value="1"/>
</dbReference>
<dbReference type="STRING" id="1855383.SAMN05216548_103201"/>
<dbReference type="AlphaFoldDB" id="A0A1H9EKF1"/>
<dbReference type="SUPFAM" id="SSF100950">
    <property type="entry name" value="NagB/RpiA/CoA transferase-like"/>
    <property type="match status" value="1"/>
</dbReference>
<proteinExistence type="predicted"/>
<dbReference type="GO" id="GO:0008410">
    <property type="term" value="F:CoA-transferase activity"/>
    <property type="evidence" value="ECO:0007669"/>
    <property type="project" value="InterPro"/>
</dbReference>
<organism evidence="1 2">
    <name type="scientific">Faunimonas pinastri</name>
    <dbReference type="NCBI Taxonomy" id="1855383"/>
    <lineage>
        <taxon>Bacteria</taxon>
        <taxon>Pseudomonadati</taxon>
        <taxon>Pseudomonadota</taxon>
        <taxon>Alphaproteobacteria</taxon>
        <taxon>Hyphomicrobiales</taxon>
        <taxon>Afifellaceae</taxon>
        <taxon>Faunimonas</taxon>
    </lineage>
</organism>
<accession>A0A1H9EKF1</accession>
<dbReference type="InterPro" id="IPR004165">
    <property type="entry name" value="CoA_trans_fam_I"/>
</dbReference>
<gene>
    <name evidence="1" type="ORF">SAMN05216548_103201</name>
</gene>
<dbReference type="RefSeq" id="WP_177176739.1">
    <property type="nucleotide sequence ID" value="NZ_FOFG01000003.1"/>
</dbReference>
<evidence type="ECO:0000313" key="1">
    <source>
        <dbReference type="EMBL" id="SEQ26236.1"/>
    </source>
</evidence>
<dbReference type="SMART" id="SM00882">
    <property type="entry name" value="CoA_trans"/>
    <property type="match status" value="1"/>
</dbReference>
<dbReference type="InterPro" id="IPR037171">
    <property type="entry name" value="NagB/RpiA_transferase-like"/>
</dbReference>
<name>A0A1H9EKF1_9HYPH</name>